<dbReference type="AlphaFoldDB" id="D1PTK9"/>
<name>D1PTK9_9BACT</name>
<organism evidence="1 2">
    <name type="scientific">Hallella bergensis DSM 17361</name>
    <dbReference type="NCBI Taxonomy" id="585502"/>
    <lineage>
        <taxon>Bacteria</taxon>
        <taxon>Pseudomonadati</taxon>
        <taxon>Bacteroidota</taxon>
        <taxon>Bacteroidia</taxon>
        <taxon>Bacteroidales</taxon>
        <taxon>Prevotellaceae</taxon>
        <taxon>Hallella</taxon>
    </lineage>
</organism>
<keyword evidence="2" id="KW-1185">Reference proteome</keyword>
<proteinExistence type="predicted"/>
<dbReference type="EMBL" id="ACKS01000017">
    <property type="protein sequence ID" value="EFA45269.1"/>
    <property type="molecule type" value="Genomic_DNA"/>
</dbReference>
<gene>
    <name evidence="1" type="ORF">HMPREF0645_0294</name>
</gene>
<dbReference type="HOGENOM" id="CLU_1282262_0_0_10"/>
<evidence type="ECO:0000313" key="2">
    <source>
        <dbReference type="Proteomes" id="UP000003160"/>
    </source>
</evidence>
<protein>
    <submittedName>
        <fullName evidence="1">Uncharacterized protein</fullName>
    </submittedName>
</protein>
<dbReference type="Proteomes" id="UP000003160">
    <property type="component" value="Unassembled WGS sequence"/>
</dbReference>
<reference evidence="1 2" key="1">
    <citation type="submission" date="2009-10" db="EMBL/GenBank/DDBJ databases">
        <authorList>
            <person name="Qin X."/>
            <person name="Bachman B."/>
            <person name="Battles P."/>
            <person name="Bell A."/>
            <person name="Bess C."/>
            <person name="Bickham C."/>
            <person name="Chaboub L."/>
            <person name="Chen D."/>
            <person name="Coyle M."/>
            <person name="Deiros D.R."/>
            <person name="Dinh H."/>
            <person name="Forbes L."/>
            <person name="Fowler G."/>
            <person name="Francisco L."/>
            <person name="Fu Q."/>
            <person name="Gubbala S."/>
            <person name="Hale W."/>
            <person name="Han Y."/>
            <person name="Hemphill L."/>
            <person name="Highlander S.K."/>
            <person name="Hirani K."/>
            <person name="Hogues M."/>
            <person name="Jackson L."/>
            <person name="Jakkamsetti A."/>
            <person name="Javaid M."/>
            <person name="Jiang H."/>
            <person name="Korchina V."/>
            <person name="Kovar C."/>
            <person name="Lara F."/>
            <person name="Lee S."/>
            <person name="Mata R."/>
            <person name="Mathew T."/>
            <person name="Moen C."/>
            <person name="Morales K."/>
            <person name="Munidasa M."/>
            <person name="Nazareth L."/>
            <person name="Ngo R."/>
            <person name="Nguyen L."/>
            <person name="Okwuonu G."/>
            <person name="Ongeri F."/>
            <person name="Patil S."/>
            <person name="Petrosino J."/>
            <person name="Pham C."/>
            <person name="Pham P."/>
            <person name="Pu L.-L."/>
            <person name="Puazo M."/>
            <person name="Raj R."/>
            <person name="Reid J."/>
            <person name="Rouhana J."/>
            <person name="Saada N."/>
            <person name="Shang Y."/>
            <person name="Simmons D."/>
            <person name="Thornton R."/>
            <person name="Warren J."/>
            <person name="Weissenberger G."/>
            <person name="Zhang J."/>
            <person name="Zhang L."/>
            <person name="Zhou C."/>
            <person name="Zhu D."/>
            <person name="Muzny D."/>
            <person name="Worley K."/>
            <person name="Gibbs R."/>
        </authorList>
    </citation>
    <scope>NUCLEOTIDE SEQUENCE [LARGE SCALE GENOMIC DNA]</scope>
    <source>
        <strain evidence="1 2">DSM 17361</strain>
    </source>
</reference>
<comment type="caution">
    <text evidence="1">The sequence shown here is derived from an EMBL/GenBank/DDBJ whole genome shotgun (WGS) entry which is preliminary data.</text>
</comment>
<evidence type="ECO:0000313" key="1">
    <source>
        <dbReference type="EMBL" id="EFA45269.1"/>
    </source>
</evidence>
<sequence>MPINGEGTAAFKKQIVMANHPLWHDEYWLLLMQLYLKRPKGVKPLYSRELVKLALELHIEPSFLYRQMFKLRQIDTPRIQQLWDTYARSPRKLSRATSVVRRMKGFGNFESFYAGVEVNESWEIDFKPIDASRGEESLSPIKLIMILDLYFRLIPDTMVPQTPEIIDLARKIKSTPEEIAEVMEVFCFCDPLLTKGDIMIHPLLNACMNVWKRFGSESPETLSALAAQLRNYWK</sequence>
<accession>D1PTK9</accession>